<evidence type="ECO:0000313" key="9">
    <source>
        <dbReference type="EMBL" id="CAD1819843.1"/>
    </source>
</evidence>
<comment type="subcellular location">
    <subcellularLocation>
        <location evidence="1">Cytoplasm</location>
        <location evidence="1">Cytoskeleton</location>
    </subcellularLocation>
</comment>
<keyword evidence="6" id="KW-0175">Coiled coil</keyword>
<dbReference type="InterPro" id="IPR027329">
    <property type="entry name" value="TPX2_C"/>
</dbReference>
<evidence type="ECO:0000256" key="4">
    <source>
        <dbReference type="ARBA" id="ARBA00022701"/>
    </source>
</evidence>
<feature type="compositionally biased region" description="Polar residues" evidence="7">
    <location>
        <begin position="95"/>
        <end position="104"/>
    </location>
</feature>
<evidence type="ECO:0000256" key="6">
    <source>
        <dbReference type="SAM" id="Coils"/>
    </source>
</evidence>
<feature type="region of interest" description="Disordered" evidence="7">
    <location>
        <begin position="188"/>
        <end position="252"/>
    </location>
</feature>
<sequence length="419" mass="45680">MGRGRGGRGAAREISRKGCGGGGREENCNESVSNPSRFALISVSFRSLKVPYGSLRVLSNPMGKDVMDVSTDEESDCVIICTPSNNHDKFDETINGIQDENSPRAQDVPFIRNRNMDGDTQEEKSTDHESQKAFDRKKSVPVSKSITRPVIAGSQRSNYTVPQPFSLATEKRASGSNRAFVAYPAGNGEKQANISSNQSTSIKKTESNSSVTSRKPLQSDNTMHSKEEDSISITSSTGASTRSSKTRTTVPSAPVFRCMERAEKRKEFYSKLEEKHEALEAERLEAEARRKEEQEAAIKQLRKTLTFKANPVPSFYHEGPPPKVELKKVPPTRAKSPNFTRRKSCSDATSLLQGDKSGGVCCRLHRHSVGSCKETTSKLQSGPKIGTNAKIKVGPKSGKEVSSKACSEEVAAADVSVQT</sequence>
<evidence type="ECO:0000256" key="5">
    <source>
        <dbReference type="ARBA" id="ARBA00023212"/>
    </source>
</evidence>
<feature type="region of interest" description="Disordered" evidence="7">
    <location>
        <begin position="94"/>
        <end position="162"/>
    </location>
</feature>
<evidence type="ECO:0000256" key="2">
    <source>
        <dbReference type="ARBA" id="ARBA00005885"/>
    </source>
</evidence>
<dbReference type="Pfam" id="PF06886">
    <property type="entry name" value="TPX2"/>
    <property type="match status" value="1"/>
</dbReference>
<evidence type="ECO:0000259" key="8">
    <source>
        <dbReference type="Pfam" id="PF06886"/>
    </source>
</evidence>
<proteinExistence type="inferred from homology"/>
<keyword evidence="3" id="KW-0963">Cytoplasm</keyword>
<feature type="region of interest" description="Disordered" evidence="7">
    <location>
        <begin position="374"/>
        <end position="405"/>
    </location>
</feature>
<dbReference type="AlphaFoldDB" id="A0A6V7NMM8"/>
<dbReference type="PANTHER" id="PTHR46372:SF2">
    <property type="entry name" value="PROTEIN WVD2-LIKE 3"/>
    <property type="match status" value="1"/>
</dbReference>
<name>A0A6V7NMM8_ANACO</name>
<evidence type="ECO:0000256" key="7">
    <source>
        <dbReference type="SAM" id="MobiDB-lite"/>
    </source>
</evidence>
<feature type="compositionally biased region" description="Polar residues" evidence="7">
    <location>
        <begin position="190"/>
        <end position="222"/>
    </location>
</feature>
<evidence type="ECO:0000256" key="3">
    <source>
        <dbReference type="ARBA" id="ARBA00022490"/>
    </source>
</evidence>
<gene>
    <name evidence="9" type="ORF">CB5_LOCUS3054</name>
</gene>
<dbReference type="GO" id="GO:0005874">
    <property type="term" value="C:microtubule"/>
    <property type="evidence" value="ECO:0007669"/>
    <property type="project" value="UniProtKB-KW"/>
</dbReference>
<keyword evidence="5" id="KW-0206">Cytoskeleton</keyword>
<dbReference type="GO" id="GO:0000226">
    <property type="term" value="P:microtubule cytoskeleton organization"/>
    <property type="evidence" value="ECO:0007669"/>
    <property type="project" value="InterPro"/>
</dbReference>
<dbReference type="GO" id="GO:0008017">
    <property type="term" value="F:microtubule binding"/>
    <property type="evidence" value="ECO:0007669"/>
    <property type="project" value="InterPro"/>
</dbReference>
<dbReference type="PANTHER" id="PTHR46372">
    <property type="entry name" value="PROTEIN WVD2-LIKE 3"/>
    <property type="match status" value="1"/>
</dbReference>
<feature type="compositionally biased region" description="Low complexity" evidence="7">
    <location>
        <begin position="231"/>
        <end position="249"/>
    </location>
</feature>
<reference evidence="9" key="1">
    <citation type="submission" date="2020-07" db="EMBL/GenBank/DDBJ databases">
        <authorList>
            <person name="Lin J."/>
        </authorList>
    </citation>
    <scope>NUCLEOTIDE SEQUENCE</scope>
</reference>
<feature type="domain" description="TPX2 C-terminal" evidence="8">
    <location>
        <begin position="255"/>
        <end position="324"/>
    </location>
</feature>
<dbReference type="InterPro" id="IPR044806">
    <property type="entry name" value="WVD2/WDL1-4"/>
</dbReference>
<feature type="region of interest" description="Disordered" evidence="7">
    <location>
        <begin position="312"/>
        <end position="348"/>
    </location>
</feature>
<keyword evidence="4" id="KW-0493">Microtubule</keyword>
<dbReference type="EMBL" id="LR862139">
    <property type="protein sequence ID" value="CAD1819843.1"/>
    <property type="molecule type" value="Genomic_DNA"/>
</dbReference>
<accession>A0A6V7NMM8</accession>
<comment type="similarity">
    <text evidence="2">Belongs to the TPX2 family.</text>
</comment>
<feature type="coiled-coil region" evidence="6">
    <location>
        <begin position="259"/>
        <end position="304"/>
    </location>
</feature>
<organism evidence="9">
    <name type="scientific">Ananas comosus var. bracteatus</name>
    <name type="common">red pineapple</name>
    <dbReference type="NCBI Taxonomy" id="296719"/>
    <lineage>
        <taxon>Eukaryota</taxon>
        <taxon>Viridiplantae</taxon>
        <taxon>Streptophyta</taxon>
        <taxon>Embryophyta</taxon>
        <taxon>Tracheophyta</taxon>
        <taxon>Spermatophyta</taxon>
        <taxon>Magnoliopsida</taxon>
        <taxon>Liliopsida</taxon>
        <taxon>Poales</taxon>
        <taxon>Bromeliaceae</taxon>
        <taxon>Bromelioideae</taxon>
        <taxon>Ananas</taxon>
    </lineage>
</organism>
<protein>
    <recommendedName>
        <fullName evidence="8">TPX2 C-terminal domain-containing protein</fullName>
    </recommendedName>
</protein>
<feature type="compositionally biased region" description="Basic and acidic residues" evidence="7">
    <location>
        <begin position="114"/>
        <end position="138"/>
    </location>
</feature>
<evidence type="ECO:0000256" key="1">
    <source>
        <dbReference type="ARBA" id="ARBA00004245"/>
    </source>
</evidence>
<feature type="region of interest" description="Disordered" evidence="7">
    <location>
        <begin position="1"/>
        <end position="33"/>
    </location>
</feature>